<dbReference type="PRINTS" id="PR00024">
    <property type="entry name" value="HOMEOBOX"/>
</dbReference>
<evidence type="ECO:0000256" key="6">
    <source>
        <dbReference type="SAM" id="MobiDB-lite"/>
    </source>
</evidence>
<accession>A0ABD0Y1M9</accession>
<dbReference type="InterPro" id="IPR009057">
    <property type="entry name" value="Homeodomain-like_sf"/>
</dbReference>
<feature type="region of interest" description="Disordered" evidence="6">
    <location>
        <begin position="101"/>
        <end position="121"/>
    </location>
</feature>
<organism evidence="8 9">
    <name type="scientific">Umbra pygmaea</name>
    <name type="common">Eastern mudminnow</name>
    <dbReference type="NCBI Taxonomy" id="75934"/>
    <lineage>
        <taxon>Eukaryota</taxon>
        <taxon>Metazoa</taxon>
        <taxon>Chordata</taxon>
        <taxon>Craniata</taxon>
        <taxon>Vertebrata</taxon>
        <taxon>Euteleostomi</taxon>
        <taxon>Actinopterygii</taxon>
        <taxon>Neopterygii</taxon>
        <taxon>Teleostei</taxon>
        <taxon>Protacanthopterygii</taxon>
        <taxon>Esociformes</taxon>
        <taxon>Umbridae</taxon>
        <taxon>Umbra</taxon>
    </lineage>
</organism>
<reference evidence="8 9" key="1">
    <citation type="submission" date="2024-06" db="EMBL/GenBank/DDBJ databases">
        <authorList>
            <person name="Pan Q."/>
            <person name="Wen M."/>
            <person name="Jouanno E."/>
            <person name="Zahm M."/>
            <person name="Klopp C."/>
            <person name="Cabau C."/>
            <person name="Louis A."/>
            <person name="Berthelot C."/>
            <person name="Parey E."/>
            <person name="Roest Crollius H."/>
            <person name="Montfort J."/>
            <person name="Robinson-Rechavi M."/>
            <person name="Bouchez O."/>
            <person name="Lampietro C."/>
            <person name="Lopez Roques C."/>
            <person name="Donnadieu C."/>
            <person name="Postlethwait J."/>
            <person name="Bobe J."/>
            <person name="Verreycken H."/>
            <person name="Guiguen Y."/>
        </authorList>
    </citation>
    <scope>NUCLEOTIDE SEQUENCE [LARGE SCALE GENOMIC DNA]</scope>
    <source>
        <strain evidence="8">Up_M1</strain>
        <tissue evidence="8">Testis</tissue>
    </source>
</reference>
<evidence type="ECO:0000259" key="7">
    <source>
        <dbReference type="PROSITE" id="PS50071"/>
    </source>
</evidence>
<feature type="domain" description="Homeobox" evidence="7">
    <location>
        <begin position="41"/>
        <end position="101"/>
    </location>
</feature>
<dbReference type="Gene3D" id="1.10.10.60">
    <property type="entry name" value="Homeodomain-like"/>
    <property type="match status" value="1"/>
</dbReference>
<dbReference type="GO" id="GO:0003677">
    <property type="term" value="F:DNA binding"/>
    <property type="evidence" value="ECO:0007669"/>
    <property type="project" value="UniProtKB-UniRule"/>
</dbReference>
<gene>
    <name evidence="8" type="ORF">UPYG_G00005790</name>
</gene>
<dbReference type="InterPro" id="IPR001356">
    <property type="entry name" value="HD"/>
</dbReference>
<dbReference type="SMART" id="SM00389">
    <property type="entry name" value="HOX"/>
    <property type="match status" value="1"/>
</dbReference>
<feature type="DNA-binding region" description="Homeobox" evidence="4">
    <location>
        <begin position="43"/>
        <end position="102"/>
    </location>
</feature>
<name>A0ABD0Y1M9_UMBPY</name>
<keyword evidence="9" id="KW-1185">Reference proteome</keyword>
<dbReference type="InterPro" id="IPR017970">
    <property type="entry name" value="Homeobox_CS"/>
</dbReference>
<dbReference type="SUPFAM" id="SSF46689">
    <property type="entry name" value="Homeodomain-like"/>
    <property type="match status" value="1"/>
</dbReference>
<dbReference type="InterPro" id="IPR020479">
    <property type="entry name" value="HD_metazoa"/>
</dbReference>
<evidence type="ECO:0000256" key="5">
    <source>
        <dbReference type="RuleBase" id="RU000682"/>
    </source>
</evidence>
<evidence type="ECO:0000313" key="8">
    <source>
        <dbReference type="EMBL" id="KAL1020871.1"/>
    </source>
</evidence>
<dbReference type="CDD" id="cd00086">
    <property type="entry name" value="homeodomain"/>
    <property type="match status" value="1"/>
</dbReference>
<dbReference type="AlphaFoldDB" id="A0ABD0Y1M9"/>
<feature type="compositionally biased region" description="Low complexity" evidence="6">
    <location>
        <begin position="111"/>
        <end position="121"/>
    </location>
</feature>
<evidence type="ECO:0000313" key="9">
    <source>
        <dbReference type="Proteomes" id="UP001557470"/>
    </source>
</evidence>
<protein>
    <recommendedName>
        <fullName evidence="7">Homeobox domain-containing protein</fullName>
    </recommendedName>
</protein>
<evidence type="ECO:0000256" key="1">
    <source>
        <dbReference type="ARBA" id="ARBA00023125"/>
    </source>
</evidence>
<sequence>MRETRHAQNQRTSEFNNLGGLACHRNGVGGLSSSGSHGGRDGGRRERTAFTSAQLVELEKEFHFSPYLCRPRRLEMAAGLRLTDRQIKIWFQNRRMKHKKYHKEVTEAERPSSSSCSSTAHSLSSLSPSLPGAVGHSGFRSSCLVRATRSPNLLFMDYDCSTEADAIECSYGSTMHGPRHAVRPVSESHGQLTGPWKPCLDQNEAQLSPFADISTHFTFHGFPLETTNLTQL</sequence>
<feature type="region of interest" description="Disordered" evidence="6">
    <location>
        <begin position="26"/>
        <end position="45"/>
    </location>
</feature>
<evidence type="ECO:0000256" key="4">
    <source>
        <dbReference type="PROSITE-ProRule" id="PRU00108"/>
    </source>
</evidence>
<dbReference type="Proteomes" id="UP001557470">
    <property type="component" value="Unassembled WGS sequence"/>
</dbReference>
<proteinExistence type="predicted"/>
<dbReference type="PANTHER" id="PTHR45664:SF18">
    <property type="entry name" value="HOMEOBOX PROTEIN HOX3"/>
    <property type="match status" value="1"/>
</dbReference>
<keyword evidence="3 4" id="KW-0539">Nucleus</keyword>
<dbReference type="PANTHER" id="PTHR45664">
    <property type="entry name" value="PROTEIN ZERKNUELLT 1-RELATED"/>
    <property type="match status" value="1"/>
</dbReference>
<dbReference type="EMBL" id="JAGEUA010000001">
    <property type="protein sequence ID" value="KAL1020871.1"/>
    <property type="molecule type" value="Genomic_DNA"/>
</dbReference>
<keyword evidence="2 4" id="KW-0371">Homeobox</keyword>
<dbReference type="PROSITE" id="PS00027">
    <property type="entry name" value="HOMEOBOX_1"/>
    <property type="match status" value="1"/>
</dbReference>
<keyword evidence="1 4" id="KW-0238">DNA-binding</keyword>
<evidence type="ECO:0000256" key="3">
    <source>
        <dbReference type="ARBA" id="ARBA00023242"/>
    </source>
</evidence>
<evidence type="ECO:0000256" key="2">
    <source>
        <dbReference type="ARBA" id="ARBA00023155"/>
    </source>
</evidence>
<comment type="caution">
    <text evidence="8">The sequence shown here is derived from an EMBL/GenBank/DDBJ whole genome shotgun (WGS) entry which is preliminary data.</text>
</comment>
<dbReference type="GO" id="GO:0005634">
    <property type="term" value="C:nucleus"/>
    <property type="evidence" value="ECO:0007669"/>
    <property type="project" value="UniProtKB-SubCell"/>
</dbReference>
<dbReference type="Pfam" id="PF00046">
    <property type="entry name" value="Homeodomain"/>
    <property type="match status" value="1"/>
</dbReference>
<comment type="subcellular location">
    <subcellularLocation>
        <location evidence="4 5">Nucleus</location>
    </subcellularLocation>
</comment>
<dbReference type="PROSITE" id="PS50071">
    <property type="entry name" value="HOMEOBOX_2"/>
    <property type="match status" value="1"/>
</dbReference>